<feature type="region of interest" description="Disordered" evidence="3">
    <location>
        <begin position="186"/>
        <end position="288"/>
    </location>
</feature>
<feature type="compositionally biased region" description="Basic and acidic residues" evidence="3">
    <location>
        <begin position="212"/>
        <end position="232"/>
    </location>
</feature>
<dbReference type="AlphaFoldDB" id="D8LMF5"/>
<dbReference type="STRING" id="2880.D8LMF5"/>
<dbReference type="CDD" id="cd04496">
    <property type="entry name" value="SSB_OBF"/>
    <property type="match status" value="1"/>
</dbReference>
<dbReference type="EMBL" id="FN649728">
    <property type="protein sequence ID" value="CBN77565.1"/>
    <property type="molecule type" value="Genomic_DNA"/>
</dbReference>
<dbReference type="Gene3D" id="2.40.50.140">
    <property type="entry name" value="Nucleic acid-binding proteins"/>
    <property type="match status" value="1"/>
</dbReference>
<proteinExistence type="inferred from homology"/>
<dbReference type="InterPro" id="IPR011344">
    <property type="entry name" value="ssDNA-bd"/>
</dbReference>
<gene>
    <name evidence="4" type="ORF">Esi_0004_0157</name>
</gene>
<evidence type="ECO:0000256" key="2">
    <source>
        <dbReference type="PROSITE-ProRule" id="PRU00252"/>
    </source>
</evidence>
<dbReference type="InterPro" id="IPR000424">
    <property type="entry name" value="Primosome_PriB/ssb"/>
</dbReference>
<dbReference type="GO" id="GO:0006260">
    <property type="term" value="P:DNA replication"/>
    <property type="evidence" value="ECO:0007669"/>
    <property type="project" value="InterPro"/>
</dbReference>
<dbReference type="eggNOG" id="ENOG502S5G6">
    <property type="taxonomic scope" value="Eukaryota"/>
</dbReference>
<evidence type="ECO:0008006" key="6">
    <source>
        <dbReference type="Google" id="ProtNLM"/>
    </source>
</evidence>
<evidence type="ECO:0000256" key="1">
    <source>
        <dbReference type="ARBA" id="ARBA00023125"/>
    </source>
</evidence>
<dbReference type="HAMAP" id="MF_00984">
    <property type="entry name" value="SSB"/>
    <property type="match status" value="1"/>
</dbReference>
<keyword evidence="5" id="KW-1185">Reference proteome</keyword>
<sequence>MQGGAAYGGGGEGREMPGGYGYSSSSGGASPGGYQRSFSDGFDEGVPRLNMVFLTGYLGQDPKPKYFDSGRVVLNLSLAVKREYHPLERKALGIVQGEEETDWFQLEMWNRDAEYAAKVCKKGGRVGVTGGLSLQSWIDREGNDRTTVKILVQNLEVLDSRAEQAMRSDRSDSNLWESERLEKMDAAASAAGGGGGGGLGGEAYQQQTAEDVEAKARKRAAEDKWWSADPEPRSAAAGGGGGGGTWDSSAGSAGKGGESSWWEEEGTGGGVGGTKGIDSDSLPSFFDS</sequence>
<dbReference type="PANTHER" id="PTHR10302:SF0">
    <property type="entry name" value="SINGLE-STRANDED DNA-BINDING PROTEIN, MITOCHONDRIAL"/>
    <property type="match status" value="1"/>
</dbReference>
<dbReference type="PROSITE" id="PS50935">
    <property type="entry name" value="SSB"/>
    <property type="match status" value="1"/>
</dbReference>
<dbReference type="GO" id="GO:0003697">
    <property type="term" value="F:single-stranded DNA binding"/>
    <property type="evidence" value="ECO:0007669"/>
    <property type="project" value="InterPro"/>
</dbReference>
<reference evidence="4 5" key="1">
    <citation type="journal article" date="2010" name="Nature">
        <title>The Ectocarpus genome and the independent evolution of multicellularity in brown algae.</title>
        <authorList>
            <person name="Cock J.M."/>
            <person name="Sterck L."/>
            <person name="Rouze P."/>
            <person name="Scornet D."/>
            <person name="Allen A.E."/>
            <person name="Amoutzias G."/>
            <person name="Anthouard V."/>
            <person name="Artiguenave F."/>
            <person name="Aury J.M."/>
            <person name="Badger J.H."/>
            <person name="Beszteri B."/>
            <person name="Billiau K."/>
            <person name="Bonnet E."/>
            <person name="Bothwell J.H."/>
            <person name="Bowler C."/>
            <person name="Boyen C."/>
            <person name="Brownlee C."/>
            <person name="Carrano C.J."/>
            <person name="Charrier B."/>
            <person name="Cho G.Y."/>
            <person name="Coelho S.M."/>
            <person name="Collen J."/>
            <person name="Corre E."/>
            <person name="Da Silva C."/>
            <person name="Delage L."/>
            <person name="Delaroque N."/>
            <person name="Dittami S.M."/>
            <person name="Doulbeau S."/>
            <person name="Elias M."/>
            <person name="Farnham G."/>
            <person name="Gachon C.M."/>
            <person name="Gschloessl B."/>
            <person name="Heesch S."/>
            <person name="Jabbari K."/>
            <person name="Jubin C."/>
            <person name="Kawai H."/>
            <person name="Kimura K."/>
            <person name="Kloareg B."/>
            <person name="Kupper F.C."/>
            <person name="Lang D."/>
            <person name="Le Bail A."/>
            <person name="Leblanc C."/>
            <person name="Lerouge P."/>
            <person name="Lohr M."/>
            <person name="Lopez P.J."/>
            <person name="Martens C."/>
            <person name="Maumus F."/>
            <person name="Michel G."/>
            <person name="Miranda-Saavedra D."/>
            <person name="Morales J."/>
            <person name="Moreau H."/>
            <person name="Motomura T."/>
            <person name="Nagasato C."/>
            <person name="Napoli C.A."/>
            <person name="Nelson D.R."/>
            <person name="Nyvall-Collen P."/>
            <person name="Peters A.F."/>
            <person name="Pommier C."/>
            <person name="Potin P."/>
            <person name="Poulain J."/>
            <person name="Quesneville H."/>
            <person name="Read B."/>
            <person name="Rensing S.A."/>
            <person name="Ritter A."/>
            <person name="Rousvoal S."/>
            <person name="Samanta M."/>
            <person name="Samson G."/>
            <person name="Schroeder D.C."/>
            <person name="Segurens B."/>
            <person name="Strittmatter M."/>
            <person name="Tonon T."/>
            <person name="Tregear J.W."/>
            <person name="Valentin K."/>
            <person name="von Dassow P."/>
            <person name="Yamagishi T."/>
            <person name="Van de Peer Y."/>
            <person name="Wincker P."/>
        </authorList>
    </citation>
    <scope>NUCLEOTIDE SEQUENCE [LARGE SCALE GENOMIC DNA]</scope>
    <source>
        <strain evidence="5">Ec32 / CCAP1310/4</strain>
    </source>
</reference>
<dbReference type="Pfam" id="PF00436">
    <property type="entry name" value="SSB"/>
    <property type="match status" value="1"/>
</dbReference>
<organism evidence="4 5">
    <name type="scientific">Ectocarpus siliculosus</name>
    <name type="common">Brown alga</name>
    <name type="synonym">Conferva siliculosa</name>
    <dbReference type="NCBI Taxonomy" id="2880"/>
    <lineage>
        <taxon>Eukaryota</taxon>
        <taxon>Sar</taxon>
        <taxon>Stramenopiles</taxon>
        <taxon>Ochrophyta</taxon>
        <taxon>PX clade</taxon>
        <taxon>Phaeophyceae</taxon>
        <taxon>Ectocarpales</taxon>
        <taxon>Ectocarpaceae</taxon>
        <taxon>Ectocarpus</taxon>
    </lineage>
</organism>
<evidence type="ECO:0000256" key="3">
    <source>
        <dbReference type="SAM" id="MobiDB-lite"/>
    </source>
</evidence>
<evidence type="ECO:0000313" key="4">
    <source>
        <dbReference type="EMBL" id="CBN77565.1"/>
    </source>
</evidence>
<accession>D8LMF5</accession>
<dbReference type="OrthoDB" id="1078367at2759"/>
<evidence type="ECO:0000313" key="5">
    <source>
        <dbReference type="Proteomes" id="UP000002630"/>
    </source>
</evidence>
<dbReference type="GO" id="GO:0009295">
    <property type="term" value="C:nucleoid"/>
    <property type="evidence" value="ECO:0007669"/>
    <property type="project" value="TreeGrafter"/>
</dbReference>
<name>D8LMF5_ECTSI</name>
<dbReference type="Proteomes" id="UP000002630">
    <property type="component" value="Linkage Group LG03"/>
</dbReference>
<dbReference type="EMBL" id="FN648596">
    <property type="protein sequence ID" value="CBN77565.1"/>
    <property type="molecule type" value="Genomic_DNA"/>
</dbReference>
<protein>
    <recommendedName>
        <fullName evidence="6">Single-stranded DNA-binding protein</fullName>
    </recommendedName>
</protein>
<dbReference type="NCBIfam" id="TIGR00621">
    <property type="entry name" value="ssb"/>
    <property type="match status" value="1"/>
</dbReference>
<dbReference type="InParanoid" id="D8LMF5"/>
<dbReference type="InterPro" id="IPR012340">
    <property type="entry name" value="NA-bd_OB-fold"/>
</dbReference>
<dbReference type="PANTHER" id="PTHR10302">
    <property type="entry name" value="SINGLE-STRANDED DNA-BINDING PROTEIN"/>
    <property type="match status" value="1"/>
</dbReference>
<keyword evidence="1 2" id="KW-0238">DNA-binding</keyword>
<feature type="compositionally biased region" description="Gly residues" evidence="3">
    <location>
        <begin position="191"/>
        <end position="201"/>
    </location>
</feature>
<dbReference type="SUPFAM" id="SSF50249">
    <property type="entry name" value="Nucleic acid-binding proteins"/>
    <property type="match status" value="1"/>
</dbReference>